<dbReference type="RefSeq" id="WP_164678455.1">
    <property type="nucleotide sequence ID" value="NZ_CP049057.1"/>
</dbReference>
<reference evidence="2 3" key="1">
    <citation type="submission" date="2020-02" db="EMBL/GenBank/DDBJ databases">
        <title>Complete genome sequence of Flavobacteriaceae bacterium.</title>
        <authorList>
            <person name="Kim S.-J."/>
            <person name="Kim Y.-S."/>
            <person name="Kim K.-H."/>
        </authorList>
    </citation>
    <scope>NUCLEOTIDE SEQUENCE [LARGE SCALE GENOMIC DNA]</scope>
    <source>
        <strain evidence="2 3">RR4-40</strain>
    </source>
</reference>
<accession>A0A6G6GIS0</accession>
<keyword evidence="3" id="KW-1185">Reference proteome</keyword>
<keyword evidence="1" id="KW-0732">Signal</keyword>
<feature type="signal peptide" evidence="1">
    <location>
        <begin position="1"/>
        <end position="22"/>
    </location>
</feature>
<dbReference type="KEGG" id="mgel:G5B37_02385"/>
<gene>
    <name evidence="2" type="ORF">G5B37_02385</name>
</gene>
<dbReference type="EMBL" id="CP049057">
    <property type="protein sequence ID" value="QIE58449.1"/>
    <property type="molecule type" value="Genomic_DNA"/>
</dbReference>
<sequence length="248" mass="27708">MKTFKTLFIALFVVAMAPVAQAQTADEIITAYFENTGGMDAWGELNGVLIKGSVNAQGMDIPVDIYQMKDGKQLVKINLQGQDMVQMAFDGETMWTTNFMTMSPEKSDAEATENMKKQSGDFPNPFYNYADRGYTVELMGNETKEGTETYKIKLTQTPVMVDGKEEANVSYHYFDTENMVIISSESEIKSGPMKGQMSSNTMSDYQEVDGLYFPFDMGMAGQSLIVNEIVLNPEIDMSLFAFPETEKK</sequence>
<proteinExistence type="predicted"/>
<protein>
    <submittedName>
        <fullName evidence="2">Outer membrane lipoprotein-sorting protein</fullName>
    </submittedName>
</protein>
<dbReference type="AlphaFoldDB" id="A0A6G6GIS0"/>
<evidence type="ECO:0000256" key="1">
    <source>
        <dbReference type="SAM" id="SignalP"/>
    </source>
</evidence>
<organism evidence="2 3">
    <name type="scientific">Rasiella rasia</name>
    <dbReference type="NCBI Taxonomy" id="2744027"/>
    <lineage>
        <taxon>Bacteria</taxon>
        <taxon>Pseudomonadati</taxon>
        <taxon>Bacteroidota</taxon>
        <taxon>Flavobacteriia</taxon>
        <taxon>Flavobacteriales</taxon>
        <taxon>Flavobacteriaceae</taxon>
        <taxon>Rasiella</taxon>
    </lineage>
</organism>
<feature type="chain" id="PRO_5026111094" evidence="1">
    <location>
        <begin position="23"/>
        <end position="248"/>
    </location>
</feature>
<evidence type="ECO:0000313" key="2">
    <source>
        <dbReference type="EMBL" id="QIE58449.1"/>
    </source>
</evidence>
<dbReference type="Gene3D" id="2.50.20.10">
    <property type="entry name" value="Lipoprotein localisation LolA/LolB/LppX"/>
    <property type="match status" value="1"/>
</dbReference>
<name>A0A6G6GIS0_9FLAO</name>
<dbReference type="Proteomes" id="UP000505306">
    <property type="component" value="Chromosome"/>
</dbReference>
<keyword evidence="2" id="KW-0449">Lipoprotein</keyword>
<evidence type="ECO:0000313" key="3">
    <source>
        <dbReference type="Proteomes" id="UP000505306"/>
    </source>
</evidence>